<organism evidence="2">
    <name type="scientific">marine metagenome</name>
    <dbReference type="NCBI Taxonomy" id="408172"/>
    <lineage>
        <taxon>unclassified sequences</taxon>
        <taxon>metagenomes</taxon>
        <taxon>ecological metagenomes</taxon>
    </lineage>
</organism>
<accession>A0A382YYP5</accession>
<gene>
    <name evidence="2" type="ORF">METZ01_LOCUS440923</name>
</gene>
<keyword evidence="1" id="KW-0812">Transmembrane</keyword>
<name>A0A382YYP5_9ZZZZ</name>
<evidence type="ECO:0000256" key="1">
    <source>
        <dbReference type="SAM" id="Phobius"/>
    </source>
</evidence>
<dbReference type="EMBL" id="UINC01179401">
    <property type="protein sequence ID" value="SVD88069.1"/>
    <property type="molecule type" value="Genomic_DNA"/>
</dbReference>
<keyword evidence="1" id="KW-1133">Transmembrane helix</keyword>
<sequence>MIQTVYLILGVVYAKYVTVMKIETFYFILIFNDDFI</sequence>
<keyword evidence="1" id="KW-0472">Membrane</keyword>
<reference evidence="2" key="1">
    <citation type="submission" date="2018-05" db="EMBL/GenBank/DDBJ databases">
        <authorList>
            <person name="Lanie J.A."/>
            <person name="Ng W.-L."/>
            <person name="Kazmierczak K.M."/>
            <person name="Andrzejewski T.M."/>
            <person name="Davidsen T.M."/>
            <person name="Wayne K.J."/>
            <person name="Tettelin H."/>
            <person name="Glass J.I."/>
            <person name="Rusch D."/>
            <person name="Podicherti R."/>
            <person name="Tsui H.-C.T."/>
            <person name="Winkler M.E."/>
        </authorList>
    </citation>
    <scope>NUCLEOTIDE SEQUENCE</scope>
</reference>
<protein>
    <submittedName>
        <fullName evidence="2">Uncharacterized protein</fullName>
    </submittedName>
</protein>
<dbReference type="AlphaFoldDB" id="A0A382YYP5"/>
<evidence type="ECO:0000313" key="2">
    <source>
        <dbReference type="EMBL" id="SVD88069.1"/>
    </source>
</evidence>
<proteinExistence type="predicted"/>
<feature type="transmembrane region" description="Helical" evidence="1">
    <location>
        <begin position="6"/>
        <end position="31"/>
    </location>
</feature>